<accession>A0A9D1P620</accession>
<keyword evidence="1" id="KW-0472">Membrane</keyword>
<reference evidence="2" key="1">
    <citation type="submission" date="2020-10" db="EMBL/GenBank/DDBJ databases">
        <authorList>
            <person name="Gilroy R."/>
        </authorList>
    </citation>
    <scope>NUCLEOTIDE SEQUENCE</scope>
    <source>
        <strain evidence="2">CHK183-6373</strain>
    </source>
</reference>
<feature type="transmembrane region" description="Helical" evidence="1">
    <location>
        <begin position="320"/>
        <end position="340"/>
    </location>
</feature>
<sequence>MGEYSIGRTIAGCAIGLALAVLGMPILLPLSVFFAVPVLVLLVLYARFGPVSAVISTALCVASAAGTMGVAGAGAALLLVALPACVGFALLWRKAGYGLRMKAAVAAQALGFAGFLLATTLVTGMGLADAFTQMVGEQLSAMPAGFVDYYLAMVGAVQLPQAEGIDLLHGVLEAQERAQLLEETLALQNTMLRLSLPTMIASSSLYSGILCCHVPSTMLARRGADIEHKTLDKWRLGRDLTIFAALCFVTGLYFLLFNRSDAAAPAYLVFQTIADIAFSMQGLAAVDRAMVRSGQSRGKRTWILVGLFALNQLTQYGGISALALIGFASAMWGSQGIVTLRRKRRKAQNDEDHRNGGGF</sequence>
<proteinExistence type="predicted"/>
<feature type="transmembrane region" description="Helical" evidence="1">
    <location>
        <begin position="240"/>
        <end position="258"/>
    </location>
</feature>
<reference evidence="2" key="2">
    <citation type="journal article" date="2021" name="PeerJ">
        <title>Extensive microbial diversity within the chicken gut microbiome revealed by metagenomics and culture.</title>
        <authorList>
            <person name="Gilroy R."/>
            <person name="Ravi A."/>
            <person name="Getino M."/>
            <person name="Pursley I."/>
            <person name="Horton D.L."/>
            <person name="Alikhan N.F."/>
            <person name="Baker D."/>
            <person name="Gharbi K."/>
            <person name="Hall N."/>
            <person name="Watson M."/>
            <person name="Adriaenssens E.M."/>
            <person name="Foster-Nyarko E."/>
            <person name="Jarju S."/>
            <person name="Secka A."/>
            <person name="Antonio M."/>
            <person name="Oren A."/>
            <person name="Chaudhuri R.R."/>
            <person name="La Ragione R."/>
            <person name="Hildebrand F."/>
            <person name="Pallen M.J."/>
        </authorList>
    </citation>
    <scope>NUCLEOTIDE SEQUENCE</scope>
    <source>
        <strain evidence="2">CHK183-6373</strain>
    </source>
</reference>
<dbReference type="Proteomes" id="UP000886884">
    <property type="component" value="Unassembled WGS sequence"/>
</dbReference>
<protein>
    <submittedName>
        <fullName evidence="2">DUF2232 domain-containing protein</fullName>
    </submittedName>
</protein>
<evidence type="ECO:0000313" key="3">
    <source>
        <dbReference type="Proteomes" id="UP000886884"/>
    </source>
</evidence>
<keyword evidence="1" id="KW-0812">Transmembrane</keyword>
<comment type="caution">
    <text evidence="2">The sequence shown here is derived from an EMBL/GenBank/DDBJ whole genome shotgun (WGS) entry which is preliminary data.</text>
</comment>
<dbReference type="Pfam" id="PF09991">
    <property type="entry name" value="DUF2232"/>
    <property type="match status" value="1"/>
</dbReference>
<feature type="transmembrane region" description="Helical" evidence="1">
    <location>
        <begin position="68"/>
        <end position="92"/>
    </location>
</feature>
<organism evidence="2 3">
    <name type="scientific">Candidatus Ornithocaccomicrobium faecavium</name>
    <dbReference type="NCBI Taxonomy" id="2840890"/>
    <lineage>
        <taxon>Bacteria</taxon>
        <taxon>Bacillati</taxon>
        <taxon>Bacillota</taxon>
        <taxon>Clostridia</taxon>
        <taxon>Candidatus Ornithocaccomicrobium</taxon>
    </lineage>
</organism>
<name>A0A9D1P620_9FIRM</name>
<keyword evidence="1" id="KW-1133">Transmembrane helix</keyword>
<feature type="transmembrane region" description="Helical" evidence="1">
    <location>
        <begin position="104"/>
        <end position="128"/>
    </location>
</feature>
<feature type="transmembrane region" description="Helical" evidence="1">
    <location>
        <begin position="199"/>
        <end position="220"/>
    </location>
</feature>
<dbReference type="AlphaFoldDB" id="A0A9D1P620"/>
<evidence type="ECO:0000256" key="1">
    <source>
        <dbReference type="SAM" id="Phobius"/>
    </source>
</evidence>
<evidence type="ECO:0000313" key="2">
    <source>
        <dbReference type="EMBL" id="HIV26947.1"/>
    </source>
</evidence>
<dbReference type="EMBL" id="DVOT01000058">
    <property type="protein sequence ID" value="HIV26947.1"/>
    <property type="molecule type" value="Genomic_DNA"/>
</dbReference>
<dbReference type="InterPro" id="IPR018710">
    <property type="entry name" value="DUF2232"/>
</dbReference>
<gene>
    <name evidence="2" type="ORF">IAA64_03180</name>
</gene>